<keyword evidence="3" id="KW-1185">Reference proteome</keyword>
<organism evidence="2 3">
    <name type="scientific">Acinetobacter shaoyimingii</name>
    <dbReference type="NCBI Taxonomy" id="2715164"/>
    <lineage>
        <taxon>Bacteria</taxon>
        <taxon>Pseudomonadati</taxon>
        <taxon>Pseudomonadota</taxon>
        <taxon>Gammaproteobacteria</taxon>
        <taxon>Moraxellales</taxon>
        <taxon>Moraxellaceae</taxon>
        <taxon>Acinetobacter</taxon>
    </lineage>
</organism>
<dbReference type="AlphaFoldDB" id="A0A6G8RU03"/>
<proteinExistence type="predicted"/>
<dbReference type="Proteomes" id="UP000502297">
    <property type="component" value="Chromosome"/>
</dbReference>
<dbReference type="RefSeq" id="WP_166011802.1">
    <property type="nucleotide sequence ID" value="NZ_CP049801.1"/>
</dbReference>
<feature type="compositionally biased region" description="Polar residues" evidence="1">
    <location>
        <begin position="47"/>
        <end position="57"/>
    </location>
</feature>
<dbReference type="KEGG" id="asha:G8E00_05205"/>
<protein>
    <submittedName>
        <fullName evidence="2">Uncharacterized protein</fullName>
    </submittedName>
</protein>
<accession>A0A6G8RU03</accession>
<dbReference type="EMBL" id="CP049801">
    <property type="protein sequence ID" value="QIO05394.1"/>
    <property type="molecule type" value="Genomic_DNA"/>
</dbReference>
<gene>
    <name evidence="2" type="ORF">G8E00_05205</name>
</gene>
<evidence type="ECO:0000313" key="2">
    <source>
        <dbReference type="EMBL" id="QIO05394.1"/>
    </source>
</evidence>
<evidence type="ECO:0000256" key="1">
    <source>
        <dbReference type="SAM" id="MobiDB-lite"/>
    </source>
</evidence>
<sequence length="91" mass="10221">MNNQKSLLEQNFQHKNQQQKNQQQEDLQTEHPQPSIESIQAEDDPQQQENSSTSDWTSGIDPVALVDLAVELGQGALDMVSSVVENIDLDF</sequence>
<reference evidence="2 3" key="1">
    <citation type="submission" date="2020-03" db="EMBL/GenBank/DDBJ databases">
        <authorList>
            <person name="Zhu W."/>
        </authorList>
    </citation>
    <scope>NUCLEOTIDE SEQUENCE [LARGE SCALE GENOMIC DNA]</scope>
    <source>
        <strain evidence="2 3">323-1</strain>
    </source>
</reference>
<feature type="region of interest" description="Disordered" evidence="1">
    <location>
        <begin position="1"/>
        <end position="59"/>
    </location>
</feature>
<name>A0A6G8RU03_9GAMM</name>
<feature type="compositionally biased region" description="Low complexity" evidence="1">
    <location>
        <begin position="10"/>
        <end position="24"/>
    </location>
</feature>
<evidence type="ECO:0000313" key="3">
    <source>
        <dbReference type="Proteomes" id="UP000502297"/>
    </source>
</evidence>